<gene>
    <name evidence="2" type="ORF">A3K86_19505</name>
</gene>
<evidence type="ECO:0000313" key="3">
    <source>
        <dbReference type="Proteomes" id="UP000078503"/>
    </source>
</evidence>
<organism evidence="2 3">
    <name type="scientific">Photobacterium jeanii</name>
    <dbReference type="NCBI Taxonomy" id="858640"/>
    <lineage>
        <taxon>Bacteria</taxon>
        <taxon>Pseudomonadati</taxon>
        <taxon>Pseudomonadota</taxon>
        <taxon>Gammaproteobacteria</taxon>
        <taxon>Vibrionales</taxon>
        <taxon>Vibrionaceae</taxon>
        <taxon>Photobacterium</taxon>
    </lineage>
</organism>
<evidence type="ECO:0008006" key="4">
    <source>
        <dbReference type="Google" id="ProtNLM"/>
    </source>
</evidence>
<accession>A0A178K3M0</accession>
<keyword evidence="3" id="KW-1185">Reference proteome</keyword>
<evidence type="ECO:0000313" key="2">
    <source>
        <dbReference type="EMBL" id="OAN11696.1"/>
    </source>
</evidence>
<reference evidence="2 3" key="1">
    <citation type="submission" date="2016-03" db="EMBL/GenBank/DDBJ databases">
        <title>Photobacterium proteolyticum sp. nov. a protease producing bacterium isolated from ocean sediments of Laizhou Bay.</title>
        <authorList>
            <person name="Li Y."/>
        </authorList>
    </citation>
    <scope>NUCLEOTIDE SEQUENCE [LARGE SCALE GENOMIC DNA]</scope>
    <source>
        <strain evidence="2 3">R-40508</strain>
    </source>
</reference>
<dbReference type="Pfam" id="PF11736">
    <property type="entry name" value="DUF3299"/>
    <property type="match status" value="1"/>
</dbReference>
<dbReference type="EMBL" id="LVHF01000033">
    <property type="protein sequence ID" value="OAN11696.1"/>
    <property type="molecule type" value="Genomic_DNA"/>
</dbReference>
<feature type="signal peptide" evidence="1">
    <location>
        <begin position="1"/>
        <end position="22"/>
    </location>
</feature>
<dbReference type="OrthoDB" id="9784998at2"/>
<feature type="chain" id="PRO_5008089950" description="DUF3299 domain-containing protein" evidence="1">
    <location>
        <begin position="23"/>
        <end position="212"/>
    </location>
</feature>
<protein>
    <recommendedName>
        <fullName evidence="4">DUF3299 domain-containing protein</fullName>
    </recommendedName>
</protein>
<name>A0A178K3M0_9GAMM</name>
<dbReference type="InterPro" id="IPR021727">
    <property type="entry name" value="DUF3299"/>
</dbReference>
<dbReference type="STRING" id="858640.A3K86_19505"/>
<keyword evidence="1" id="KW-0732">Signal</keyword>
<comment type="caution">
    <text evidence="2">The sequence shown here is derived from an EMBL/GenBank/DDBJ whole genome shotgun (WGS) entry which is preliminary data.</text>
</comment>
<evidence type="ECO:0000256" key="1">
    <source>
        <dbReference type="SAM" id="SignalP"/>
    </source>
</evidence>
<dbReference type="Proteomes" id="UP000078503">
    <property type="component" value="Unassembled WGS sequence"/>
</dbReference>
<sequence>MKTVLISAVVSIWSLMASSSVAQQLGWADLQPDIPQIEDPFLLLSDEQLFELGTLAKLDMLASLSPQQVADKKAITSKLKDEGLDVNWLFSKRIEVMQHRRRMATEPNMTLVGKRYDIPGFVTPVEFDNDVVTKFFLVPTSGACIHTPPPPANQIVLVSYPQGLKMKSLYSPVWVSGELVMKRAKADVSYVDGVADVETVYQMSAVDIRDYE</sequence>
<dbReference type="AlphaFoldDB" id="A0A178K3M0"/>
<proteinExistence type="predicted"/>
<dbReference type="Gene3D" id="2.40.50.870">
    <property type="entry name" value="Protein of unknown function (DUF3299)"/>
    <property type="match status" value="1"/>
</dbReference>